<keyword evidence="1" id="KW-0067">ATP-binding</keyword>
<dbReference type="PANTHER" id="PTHR10492">
    <property type="match status" value="1"/>
</dbReference>
<dbReference type="Pfam" id="PF05970">
    <property type="entry name" value="PIF1"/>
    <property type="match status" value="1"/>
</dbReference>
<evidence type="ECO:0000259" key="3">
    <source>
        <dbReference type="Pfam" id="PF21530"/>
    </source>
</evidence>
<feature type="domain" description="DNA helicase Pif1-like DEAD-box helicase" evidence="2">
    <location>
        <begin position="1"/>
        <end position="98"/>
    </location>
</feature>
<dbReference type="InterPro" id="IPR027417">
    <property type="entry name" value="P-loop_NTPase"/>
</dbReference>
<proteinExistence type="inferred from homology"/>
<evidence type="ECO:0000313" key="4">
    <source>
        <dbReference type="Proteomes" id="UP001652625"/>
    </source>
</evidence>
<keyword evidence="1" id="KW-0547">Nucleotide-binding</keyword>
<organism evidence="4 5">
    <name type="scientific">Hydra vulgaris</name>
    <name type="common">Hydra</name>
    <name type="synonym">Hydra attenuata</name>
    <dbReference type="NCBI Taxonomy" id="6087"/>
    <lineage>
        <taxon>Eukaryota</taxon>
        <taxon>Metazoa</taxon>
        <taxon>Cnidaria</taxon>
        <taxon>Hydrozoa</taxon>
        <taxon>Hydroidolina</taxon>
        <taxon>Anthoathecata</taxon>
        <taxon>Aplanulata</taxon>
        <taxon>Hydridae</taxon>
        <taxon>Hydra</taxon>
    </lineage>
</organism>
<dbReference type="GeneID" id="136076926"/>
<dbReference type="PANTHER" id="PTHR10492:SF57">
    <property type="entry name" value="ATP-DEPENDENT DNA HELICASE"/>
    <property type="match status" value="1"/>
</dbReference>
<dbReference type="Proteomes" id="UP001652625">
    <property type="component" value="Chromosome 02"/>
</dbReference>
<keyword evidence="1" id="KW-0378">Hydrolase</keyword>
<reference evidence="5" key="2">
    <citation type="submission" date="2025-08" db="UniProtKB">
        <authorList>
            <consortium name="RefSeq"/>
        </authorList>
    </citation>
    <scope>IDENTIFICATION</scope>
</reference>
<dbReference type="InterPro" id="IPR010285">
    <property type="entry name" value="DNA_helicase_pif1-like_DEAD"/>
</dbReference>
<keyword evidence="1" id="KW-0233">DNA recombination</keyword>
<sequence>MIPKHALNAIDRLLKDVCNNNFPFGGKVIFFGGDFRQILPVVKRGQPAEIVESSIKCSLQRRWVQKFTLTENMRVHDGEREFSQWLLKLGSGTMPVKEEDPFKGCIKIPNQCIIRENESIVEKIFEDADQNDYSKRVILTPTNVYSLSINEEVLECLPSEVKIYLSADQIDTDDLNERNNFPVEFLNSLTPSGMPPHCLKLKIGCVIMLLRNLDLKAGLCNGTRMKVTALQNNYIDAEVLTGVSGGKRVFVPRIQLAPSDSSLPFVLKHRQFPVRLAYSMTINKSQGQTFDRVGVYLKTAFPPRSTICCMFKN</sequence>
<keyword evidence="1" id="KW-0347">Helicase</keyword>
<keyword evidence="4" id="KW-1185">Reference proteome</keyword>
<keyword evidence="1" id="KW-0234">DNA repair</keyword>
<evidence type="ECO:0000256" key="1">
    <source>
        <dbReference type="RuleBase" id="RU363044"/>
    </source>
</evidence>
<dbReference type="Pfam" id="PF21530">
    <property type="entry name" value="Pif1_2B_dom"/>
    <property type="match status" value="1"/>
</dbReference>
<evidence type="ECO:0000259" key="2">
    <source>
        <dbReference type="Pfam" id="PF05970"/>
    </source>
</evidence>
<feature type="domain" description="DNA helicase Pif1-like 2B" evidence="3">
    <location>
        <begin position="184"/>
        <end position="230"/>
    </location>
</feature>
<evidence type="ECO:0000313" key="5">
    <source>
        <dbReference type="RefSeq" id="XP_065646908.1"/>
    </source>
</evidence>
<protein>
    <recommendedName>
        <fullName evidence="1">ATP-dependent DNA helicase</fullName>
        <ecNumber evidence="1">5.6.2.3</ecNumber>
    </recommendedName>
</protein>
<accession>A0ABM4BD80</accession>
<comment type="catalytic activity">
    <reaction evidence="1">
        <text>ATP + H2O = ADP + phosphate + H(+)</text>
        <dbReference type="Rhea" id="RHEA:13065"/>
        <dbReference type="ChEBI" id="CHEBI:15377"/>
        <dbReference type="ChEBI" id="CHEBI:15378"/>
        <dbReference type="ChEBI" id="CHEBI:30616"/>
        <dbReference type="ChEBI" id="CHEBI:43474"/>
        <dbReference type="ChEBI" id="CHEBI:456216"/>
        <dbReference type="EC" id="5.6.2.3"/>
    </reaction>
</comment>
<dbReference type="InterPro" id="IPR049163">
    <property type="entry name" value="Pif1-like_2B_dom"/>
</dbReference>
<name>A0ABM4BD80_HYDVU</name>
<reference evidence="4" key="1">
    <citation type="submission" date="2025-05" db="UniProtKB">
        <authorList>
            <consortium name="RefSeq"/>
        </authorList>
    </citation>
    <scope>NUCLEOTIDE SEQUENCE [LARGE SCALE GENOMIC DNA]</scope>
</reference>
<gene>
    <name evidence="5" type="primary">LOC136076926</name>
</gene>
<dbReference type="EC" id="5.6.2.3" evidence="1"/>
<keyword evidence="1" id="KW-0227">DNA damage</keyword>
<comment type="cofactor">
    <cofactor evidence="1">
        <name>Mg(2+)</name>
        <dbReference type="ChEBI" id="CHEBI:18420"/>
    </cofactor>
</comment>
<dbReference type="SUPFAM" id="SSF52540">
    <property type="entry name" value="P-loop containing nucleoside triphosphate hydrolases"/>
    <property type="match status" value="1"/>
</dbReference>
<dbReference type="RefSeq" id="XP_065646908.1">
    <property type="nucleotide sequence ID" value="XM_065790836.1"/>
</dbReference>
<comment type="similarity">
    <text evidence="1">Belongs to the helicase family.</text>
</comment>